<dbReference type="AlphaFoldDB" id="A0A816II35"/>
<protein>
    <submittedName>
        <fullName evidence="1">(rape) hypothetical protein</fullName>
    </submittedName>
</protein>
<evidence type="ECO:0000313" key="1">
    <source>
        <dbReference type="EMBL" id="CAF1712500.1"/>
    </source>
</evidence>
<accession>A0A816II35</accession>
<dbReference type="Proteomes" id="UP001295469">
    <property type="component" value="Chromosome C03"/>
</dbReference>
<sequence length="49" mass="5837">MKNSILLFAPKLEKNRIRQEPKIFIHVTLWDRVFSQGFANHYNMMSTQG</sequence>
<proteinExistence type="predicted"/>
<organism evidence="1">
    <name type="scientific">Brassica napus</name>
    <name type="common">Rape</name>
    <dbReference type="NCBI Taxonomy" id="3708"/>
    <lineage>
        <taxon>Eukaryota</taxon>
        <taxon>Viridiplantae</taxon>
        <taxon>Streptophyta</taxon>
        <taxon>Embryophyta</taxon>
        <taxon>Tracheophyta</taxon>
        <taxon>Spermatophyta</taxon>
        <taxon>Magnoliopsida</taxon>
        <taxon>eudicotyledons</taxon>
        <taxon>Gunneridae</taxon>
        <taxon>Pentapetalae</taxon>
        <taxon>rosids</taxon>
        <taxon>malvids</taxon>
        <taxon>Brassicales</taxon>
        <taxon>Brassicaceae</taxon>
        <taxon>Brassiceae</taxon>
        <taxon>Brassica</taxon>
    </lineage>
</organism>
<name>A0A816II35_BRANA</name>
<gene>
    <name evidence="1" type="ORF">DARMORV10_C03P91010.1</name>
</gene>
<dbReference type="EMBL" id="HG994367">
    <property type="protein sequence ID" value="CAF1712500.1"/>
    <property type="molecule type" value="Genomic_DNA"/>
</dbReference>
<reference evidence="1" key="1">
    <citation type="submission" date="2021-01" db="EMBL/GenBank/DDBJ databases">
        <authorList>
            <consortium name="Genoscope - CEA"/>
            <person name="William W."/>
        </authorList>
    </citation>
    <scope>NUCLEOTIDE SEQUENCE</scope>
</reference>